<feature type="domain" description="DUF3597" evidence="1">
    <location>
        <begin position="60"/>
        <end position="171"/>
    </location>
</feature>
<dbReference type="OrthoDB" id="9812045at2"/>
<name>A0A0F5FQ54_9HYPH</name>
<dbReference type="RefSeq" id="WP_046109506.1">
    <property type="nucleotide sequence ID" value="NZ_JZEX01000125.1"/>
</dbReference>
<reference evidence="2 3" key="1">
    <citation type="submission" date="2015-03" db="EMBL/GenBank/DDBJ databases">
        <authorList>
            <person name="Hassan Y.I."/>
            <person name="Lepp D."/>
            <person name="Li X.-Z."/>
            <person name="Zhou T."/>
        </authorList>
    </citation>
    <scope>NUCLEOTIDE SEQUENCE [LARGE SCALE GENOMIC DNA]</scope>
    <source>
        <strain evidence="2 3">BD-c194</strain>
    </source>
</reference>
<dbReference type="SUPFAM" id="SSF158634">
    <property type="entry name" value="RPA2825-like"/>
    <property type="match status" value="1"/>
</dbReference>
<dbReference type="STRING" id="443610.VE25_15250"/>
<sequence length="175" mass="17345">MGFFDDIKAKVFGAPKVEAPKTRTAAVDSAVAAGLAAVGLGPDGKPLPGVKATPVAAGVTAAAPKAAPAAAANSAPAAAPAPASAPAESAEAVDIAQVLDAAVASKGQKLNWKTSIVDLLKALDIDSSLSARKELAAELGYTGDTGDSATMNVWLHKQVIQKLKDNGGKVPADLL</sequence>
<protein>
    <recommendedName>
        <fullName evidence="1">DUF3597 domain-containing protein</fullName>
    </recommendedName>
</protein>
<dbReference type="InterPro" id="IPR022016">
    <property type="entry name" value="DUF3597"/>
</dbReference>
<dbReference type="PATRIC" id="fig|443610.3.peg.1322"/>
<gene>
    <name evidence="2" type="ORF">VE25_15250</name>
</gene>
<accession>A0A0F5FQ54</accession>
<evidence type="ECO:0000313" key="3">
    <source>
        <dbReference type="Proteomes" id="UP000033632"/>
    </source>
</evidence>
<dbReference type="Proteomes" id="UP000033632">
    <property type="component" value="Unassembled WGS sequence"/>
</dbReference>
<comment type="caution">
    <text evidence="2">The sequence shown here is derived from an EMBL/GenBank/DDBJ whole genome shotgun (WGS) entry which is preliminary data.</text>
</comment>
<dbReference type="Pfam" id="PF12200">
    <property type="entry name" value="DUF3597"/>
    <property type="match status" value="1"/>
</dbReference>
<keyword evidence="3" id="KW-1185">Reference proteome</keyword>
<organism evidence="2 3">
    <name type="scientific">Devosia geojensis</name>
    <dbReference type="NCBI Taxonomy" id="443610"/>
    <lineage>
        <taxon>Bacteria</taxon>
        <taxon>Pseudomonadati</taxon>
        <taxon>Pseudomonadota</taxon>
        <taxon>Alphaproteobacteria</taxon>
        <taxon>Hyphomicrobiales</taxon>
        <taxon>Devosiaceae</taxon>
        <taxon>Devosia</taxon>
    </lineage>
</organism>
<proteinExistence type="predicted"/>
<evidence type="ECO:0000313" key="2">
    <source>
        <dbReference type="EMBL" id="KKB10986.1"/>
    </source>
</evidence>
<dbReference type="AlphaFoldDB" id="A0A0F5FQ54"/>
<dbReference type="EMBL" id="JZEX01000125">
    <property type="protein sequence ID" value="KKB10986.1"/>
    <property type="molecule type" value="Genomic_DNA"/>
</dbReference>
<evidence type="ECO:0000259" key="1">
    <source>
        <dbReference type="Pfam" id="PF12200"/>
    </source>
</evidence>